<comment type="caution">
    <text evidence="2">The sequence shown here is derived from an EMBL/GenBank/DDBJ whole genome shotgun (WGS) entry which is preliminary data.</text>
</comment>
<gene>
    <name evidence="2" type="ORF">N44_00044</name>
</gene>
<name>A0A0A1VR43_MICAE</name>
<evidence type="ECO:0000313" key="3">
    <source>
        <dbReference type="Proteomes" id="UP000030321"/>
    </source>
</evidence>
<sequence>MVRSEKSIAGAVGLALGNAPYKIAIAVLYTLALRRRSSL</sequence>
<evidence type="ECO:0000256" key="1">
    <source>
        <dbReference type="SAM" id="Phobius"/>
    </source>
</evidence>
<keyword evidence="1" id="KW-0472">Membrane</keyword>
<dbReference type="Proteomes" id="UP000030321">
    <property type="component" value="Unassembled WGS sequence"/>
</dbReference>
<accession>A0A0A1VR43</accession>
<keyword evidence="1" id="KW-1133">Transmembrane helix</keyword>
<reference evidence="3" key="1">
    <citation type="journal article" date="2015" name="Genome">
        <title>Whole Genome Sequence of the Non-Microcystin-Producing Microcystis aeruginosa Strain NIES-44.</title>
        <authorList>
            <person name="Okano K."/>
            <person name="Miyata N."/>
            <person name="Ozaki Y."/>
        </authorList>
    </citation>
    <scope>NUCLEOTIDE SEQUENCE [LARGE SCALE GENOMIC DNA]</scope>
    <source>
        <strain evidence="3">NIES-44</strain>
    </source>
</reference>
<organism evidence="2 3">
    <name type="scientific">Microcystis aeruginosa NIES-44</name>
    <dbReference type="NCBI Taxonomy" id="449439"/>
    <lineage>
        <taxon>Bacteria</taxon>
        <taxon>Bacillati</taxon>
        <taxon>Cyanobacteriota</taxon>
        <taxon>Cyanophyceae</taxon>
        <taxon>Oscillatoriophycideae</taxon>
        <taxon>Chroococcales</taxon>
        <taxon>Microcystaceae</taxon>
        <taxon>Microcystis</taxon>
    </lineage>
</organism>
<feature type="transmembrane region" description="Helical" evidence="1">
    <location>
        <begin position="12"/>
        <end position="33"/>
    </location>
</feature>
<evidence type="ECO:0000313" key="2">
    <source>
        <dbReference type="EMBL" id="GAL91756.1"/>
    </source>
</evidence>
<dbReference type="AlphaFoldDB" id="A0A0A1VR43"/>
<keyword evidence="1" id="KW-0812">Transmembrane</keyword>
<dbReference type="EMBL" id="BBPA01000010">
    <property type="protein sequence ID" value="GAL91756.1"/>
    <property type="molecule type" value="Genomic_DNA"/>
</dbReference>
<proteinExistence type="predicted"/>
<protein>
    <submittedName>
        <fullName evidence="2">Uncharacterized protein</fullName>
    </submittedName>
</protein>